<sequence>MSTRTQAALLIDTHHPFPEPLIPDGTPKETDTTALQAAITAWERSGRPDSLGDMEAFLDQHPQSAWSLALQANLGILCASQAQFGKALDWLERTFVAGEAATAVNLRRLMDRVLGELLHLHARLGSVESLDRWLQEADRRALQGSAFQYRSEARMALWSLRNQTGVAHRCGAAAVKEVLLAQDGKPAQALLKTLESARSGPEGMTLADLERLAGEAGLTLQAFRRVDPQAEIPVPSVVHWQVGHFGTLLAFQNGKYLLRDSVYPQERWIHGDILRQEGSGYFLLPEAVPGFEGLDTAQKALCTGRGYVSGKRALTPKSQKIKNPTCKHKDGMATYNAFASTVALTIDDQPWSYTPPKGPAVAFRLAYNQRDTQQPANFSFSNVGHQWGHGWMNWIQDIPGEPGNSVIGYEPSGAVLYYSGYDASTGAFAPQSSDGSILTMVSQDPVRYVLQRPDGSQEIYAQNTGAINGTRTILLSQLQDASGNVLSLSYDAQNRLITVTDALGQKSTLQYGDTQDDLLITQVTDPFGRTATLAYDDTGRLISITDVLGMVSAFTYDDGSFINTLTTPYGKSQFSYGEDGTQNWLNLTDALGQTERVEFNQNAPDIPFSDPVAPEGMNLFNAYQMDRNSFYWDAHAWAAGGEDYANAHLYHWLHWEPNTSLASGVLESQKDPLTRRVWYNYPGQVWSGGTGTLNLPSLIGLVLEDGTTQLTQMGYGDYGHINSFIDPAGRETLFTYAANGIDLIDVAQKTQSGQDLLFQATYDHRHLPLTITDAAGQKTTFTYNEAGQPLTVNNALGQITTYIYDAQGYLTEIRNANDVTASRFTYDAAGRVATVTDAEGYTLSLLYDALNRLTEVHYPDGTHRTYTYDKLDLSSQTNRLGVTTKYTYDAVRRLVSVTNPLGQVTAYGYNKAGYLTSLTDPAGNITTWERDIQNRITAKVYANGTKETYTYDPATGQLATVTDAMGQVKTYGYTIDEQISTVAYTDTRVDTPNVSFTYGQDYPRLLSRSDGIGNTLYAYNPVGEPGAGQVGQKTTPHGTIDFGYDALGRRISRRVGDTEETFAYDAIGRVIEQTNPLAMFTMEYLGQSDRPTAILPENGLLDTYFRYGAQQEDRRLRAITHNAAFPLQAMDFLYQSNAEDQLTSATDIGGSIIPKWKHYQYDSAGRLTLENALLGGLSTFQYDPADNMTSMQAPEGSWTATYNDVNELVSRDDHTYSYDVNGNMTGDGIRTYTWDAENRLVGIGYVDHPEKKSSFQYDGLNRRAVMVETHGSASTTSTFLWDGTDLLMEQTEKETKWYYPQGEIHGKESLFYVSDRLGSVRETVNQDHLITARMSYTAYGETQTALTPFVGKAPDYRYAGLFFHEQSGLYLAVFRAYDPKAGRWINRDPIGEDGGVNLYAYSETDPVSNLDDLGLKTFIVYKPLPHSEIFPGGVEAPPGTSFIAEENYARSHWSISGIRTALGHGGLFDLQRKKLCDGNYDVFPAYRNATNYGVGVYEGSVGWMSWPVAFILNMGYALEYDRNPWSVIWHDAPYWRAGYLEAKNGRVATPIGTLK</sequence>
<accession>A0ACD5HD64</accession>
<gene>
    <name evidence="1" type="ORF">HHS34_010500</name>
</gene>
<dbReference type="EMBL" id="CP127526">
    <property type="protein sequence ID" value="XRI72870.1"/>
    <property type="molecule type" value="Genomic_DNA"/>
</dbReference>
<proteinExistence type="predicted"/>
<reference evidence="1 2" key="1">
    <citation type="journal article" date="2021" name="ISME J.">
        <title>Genomic evolution of the class Acidithiobacillia: deep-branching Proteobacteria living in extreme acidic conditions.</title>
        <authorList>
            <person name="Moya-Beltran A."/>
            <person name="Beard S."/>
            <person name="Rojas-Villalobos C."/>
            <person name="Issotta F."/>
            <person name="Gallardo Y."/>
            <person name="Ulloa R."/>
            <person name="Giaveno A."/>
            <person name="Degli Esposti M."/>
            <person name="Johnson D.B."/>
            <person name="Quatrini R."/>
        </authorList>
    </citation>
    <scope>NUCLEOTIDE SEQUENCE [LARGE SCALE GENOMIC DNA]</scope>
    <source>
        <strain evidence="1 2">GG1-14</strain>
    </source>
</reference>
<evidence type="ECO:0000313" key="1">
    <source>
        <dbReference type="EMBL" id="XRI72870.1"/>
    </source>
</evidence>
<keyword evidence="2" id="KW-1185">Reference proteome</keyword>
<evidence type="ECO:0000313" key="2">
    <source>
        <dbReference type="Proteomes" id="UP001195965"/>
    </source>
</evidence>
<organism evidence="1 2">
    <name type="scientific">Acidithiobacillus montserratensis</name>
    <dbReference type="NCBI Taxonomy" id="2729135"/>
    <lineage>
        <taxon>Bacteria</taxon>
        <taxon>Pseudomonadati</taxon>
        <taxon>Pseudomonadota</taxon>
        <taxon>Acidithiobacillia</taxon>
        <taxon>Acidithiobacillales</taxon>
        <taxon>Acidithiobacillaceae</taxon>
        <taxon>Acidithiobacillus</taxon>
    </lineage>
</organism>
<dbReference type="Proteomes" id="UP001195965">
    <property type="component" value="Chromosome"/>
</dbReference>
<name>A0ACD5HD64_9PROT</name>
<protein>
    <submittedName>
        <fullName evidence="1">RHS repeat-associated core domain-containing protein</fullName>
    </submittedName>
</protein>